<dbReference type="Proteomes" id="UP000279194">
    <property type="component" value="Unassembled WGS sequence"/>
</dbReference>
<feature type="compositionally biased region" description="Pro residues" evidence="1">
    <location>
        <begin position="55"/>
        <end position="67"/>
    </location>
</feature>
<reference evidence="2 3" key="1">
    <citation type="submission" date="2018-10" db="EMBL/GenBank/DDBJ databases">
        <title>Streptococcus hillyeri sp. nov., isolated from equine tracheal sample.</title>
        <authorList>
            <person name="Macfadyen A.C."/>
            <person name="Waller A."/>
            <person name="Paterson G.K."/>
        </authorList>
    </citation>
    <scope>NUCLEOTIDE SEQUENCE [LARGE SCALE GENOMIC DNA]</scope>
    <source>
        <strain evidence="2 3">28462</strain>
    </source>
</reference>
<dbReference type="EMBL" id="RCVM01000053">
    <property type="protein sequence ID" value="RLY00874.1"/>
    <property type="molecule type" value="Genomic_DNA"/>
</dbReference>
<comment type="caution">
    <text evidence="2">The sequence shown here is derived from an EMBL/GenBank/DDBJ whole genome shotgun (WGS) entry which is preliminary data.</text>
</comment>
<evidence type="ECO:0000313" key="3">
    <source>
        <dbReference type="Proteomes" id="UP000279194"/>
    </source>
</evidence>
<gene>
    <name evidence="2" type="ORF">EAF07_10430</name>
</gene>
<proteinExistence type="predicted"/>
<feature type="non-terminal residue" evidence="2">
    <location>
        <position position="1"/>
    </location>
</feature>
<dbReference type="InterPro" id="IPR026466">
    <property type="entry name" value="Fim_isopep_form_D2_dom"/>
</dbReference>
<protein>
    <submittedName>
        <fullName evidence="2">Isopeptide-forming domain-containing fimbrial protein</fullName>
    </submittedName>
</protein>
<sequence>TMKDFAKAGDFAGKEVELVIPAQIREGVTRVKIPNTTKVVYNNSTVDGEPDKETPPTPPVTVTPPTDPTVDKKINEKLDHLDVPTQTDYTYNIKASLPTQTDYTYNIKASLPTTITSYKKFVITDTLDNDLTVKPGAIPSITGDAAKFFDVKVDGQTVTATMKDFANAGELAGQQVELVIPAQIREGVTRVKIPNTTKV</sequence>
<accession>A0A3L9DJ70</accession>
<name>A0A3L9DJ70_9STRE</name>
<dbReference type="AlphaFoldDB" id="A0A3L9DJ70"/>
<dbReference type="RefSeq" id="WP_142925611.1">
    <property type="nucleotide sequence ID" value="NZ_RCVM01000053.1"/>
</dbReference>
<evidence type="ECO:0000313" key="2">
    <source>
        <dbReference type="EMBL" id="RLY00874.1"/>
    </source>
</evidence>
<dbReference type="NCBIfam" id="TIGR04226">
    <property type="entry name" value="RrgB_K2N_iso_D2"/>
    <property type="match status" value="1"/>
</dbReference>
<dbReference type="OrthoDB" id="2237675at2"/>
<feature type="non-terminal residue" evidence="2">
    <location>
        <position position="199"/>
    </location>
</feature>
<feature type="region of interest" description="Disordered" evidence="1">
    <location>
        <begin position="42"/>
        <end position="69"/>
    </location>
</feature>
<dbReference type="Gene3D" id="2.60.40.740">
    <property type="match status" value="2"/>
</dbReference>
<keyword evidence="3" id="KW-1185">Reference proteome</keyword>
<organism evidence="2 3">
    <name type="scientific">Streptococcus hillyeri</name>
    <dbReference type="NCBI Taxonomy" id="2282420"/>
    <lineage>
        <taxon>Bacteria</taxon>
        <taxon>Bacillati</taxon>
        <taxon>Bacillota</taxon>
        <taxon>Bacilli</taxon>
        <taxon>Lactobacillales</taxon>
        <taxon>Streptococcaceae</taxon>
        <taxon>Streptococcus</taxon>
    </lineage>
</organism>
<evidence type="ECO:0000256" key="1">
    <source>
        <dbReference type="SAM" id="MobiDB-lite"/>
    </source>
</evidence>